<dbReference type="OrthoDB" id="4789744at2"/>
<dbReference type="GO" id="GO:0005737">
    <property type="term" value="C:cytoplasm"/>
    <property type="evidence" value="ECO:0007669"/>
    <property type="project" value="TreeGrafter"/>
</dbReference>
<gene>
    <name evidence="3" type="ORF">CEY11_20140</name>
</gene>
<dbReference type="AlphaFoldDB" id="A0A225M4M4"/>
<dbReference type="SUPFAM" id="SSF56059">
    <property type="entry name" value="Glutathione synthetase ATP-binding domain-like"/>
    <property type="match status" value="1"/>
</dbReference>
<evidence type="ECO:0000259" key="2">
    <source>
        <dbReference type="PROSITE" id="PS50975"/>
    </source>
</evidence>
<keyword evidence="1" id="KW-0067">ATP-binding</keyword>
<dbReference type="GO" id="GO:0018169">
    <property type="term" value="F:ribosomal S6-glutamic acid ligase activity"/>
    <property type="evidence" value="ECO:0007669"/>
    <property type="project" value="TreeGrafter"/>
</dbReference>
<dbReference type="Proteomes" id="UP000214603">
    <property type="component" value="Unassembled WGS sequence"/>
</dbReference>
<comment type="caution">
    <text evidence="3">The sequence shown here is derived from an EMBL/GenBank/DDBJ whole genome shotgun (WGS) entry which is preliminary data.</text>
</comment>
<dbReference type="PROSITE" id="PS50975">
    <property type="entry name" value="ATP_GRASP"/>
    <property type="match status" value="1"/>
</dbReference>
<keyword evidence="3" id="KW-0436">Ligase</keyword>
<name>A0A225M4M4_9BURK</name>
<keyword evidence="4" id="KW-1185">Reference proteome</keyword>
<dbReference type="InterPro" id="IPR011761">
    <property type="entry name" value="ATP-grasp"/>
</dbReference>
<reference evidence="4" key="1">
    <citation type="submission" date="2017-06" db="EMBL/GenBank/DDBJ databases">
        <title>Herbaspirillum phytohormonus sp. nov., isolated from the root nodule of Robinia pseudoacacia in lead-zinc mine.</title>
        <authorList>
            <person name="Fan M."/>
            <person name="Lin Y."/>
        </authorList>
    </citation>
    <scope>NUCLEOTIDE SEQUENCE [LARGE SCALE GENOMIC DNA]</scope>
    <source>
        <strain evidence="4">SC-089</strain>
    </source>
</reference>
<dbReference type="GO" id="GO:0005524">
    <property type="term" value="F:ATP binding"/>
    <property type="evidence" value="ECO:0007669"/>
    <property type="project" value="UniProtKB-UniRule"/>
</dbReference>
<protein>
    <submittedName>
        <fullName evidence="3">Alpha-L-glutamate ligase</fullName>
    </submittedName>
</protein>
<dbReference type="GO" id="GO:0046872">
    <property type="term" value="F:metal ion binding"/>
    <property type="evidence" value="ECO:0007669"/>
    <property type="project" value="InterPro"/>
</dbReference>
<dbReference type="EMBL" id="NJIH01000012">
    <property type="protein sequence ID" value="OWT55642.1"/>
    <property type="molecule type" value="Genomic_DNA"/>
</dbReference>
<dbReference type="PANTHER" id="PTHR21621">
    <property type="entry name" value="RIBOSOMAL PROTEIN S6 MODIFICATION PROTEIN"/>
    <property type="match status" value="1"/>
</dbReference>
<accession>A0A225M4M4</accession>
<dbReference type="GO" id="GO:0009432">
    <property type="term" value="P:SOS response"/>
    <property type="evidence" value="ECO:0007669"/>
    <property type="project" value="TreeGrafter"/>
</dbReference>
<proteinExistence type="predicted"/>
<keyword evidence="1" id="KW-0547">Nucleotide-binding</keyword>
<organism evidence="3 4">
    <name type="scientific">Candidimonas nitroreducens</name>
    <dbReference type="NCBI Taxonomy" id="683354"/>
    <lineage>
        <taxon>Bacteria</taxon>
        <taxon>Pseudomonadati</taxon>
        <taxon>Pseudomonadota</taxon>
        <taxon>Betaproteobacteria</taxon>
        <taxon>Burkholderiales</taxon>
        <taxon>Alcaligenaceae</taxon>
        <taxon>Candidimonas</taxon>
    </lineage>
</organism>
<sequence>MSKIHVIHENGTWVEPLREAFAEFDLPYEEWFLHEGRLDLDQEPPQGVFYNRMSASSHTRGHRYAPEYTAGVLAWLEAHGRRVINNGRALQLEVSKIAQYTALSNFGVRTPRTIAAIGADHIVAAAHKLSGSVGSFITKHNRAGKGLGVRLFHDVQALEDYVRGDEFEDSVDGITLVQEYIRAPEPFITRVEFVGGDFLYAVRVDTSLGFELCPADVCQVGDQFCPVGETPAASAAPAAATQAGGAPSFAAPRFRIIEGFRHPIIDSYSRFLRANGIGIAGIEFITDERGELYTYDVNTNTNYNSAAEDAAGVSGMRAIALYLGGELRKTIQRPVLSAIG</sequence>
<dbReference type="RefSeq" id="WP_088605216.1">
    <property type="nucleotide sequence ID" value="NZ_NJIH01000012.1"/>
</dbReference>
<dbReference type="PANTHER" id="PTHR21621:SF0">
    <property type="entry name" value="BETA-CITRYLGLUTAMATE SYNTHASE B-RELATED"/>
    <property type="match status" value="1"/>
</dbReference>
<evidence type="ECO:0000313" key="3">
    <source>
        <dbReference type="EMBL" id="OWT55642.1"/>
    </source>
</evidence>
<evidence type="ECO:0000256" key="1">
    <source>
        <dbReference type="PROSITE-ProRule" id="PRU00409"/>
    </source>
</evidence>
<evidence type="ECO:0000313" key="4">
    <source>
        <dbReference type="Proteomes" id="UP000214603"/>
    </source>
</evidence>
<feature type="domain" description="ATP-grasp" evidence="2">
    <location>
        <begin position="100"/>
        <end position="324"/>
    </location>
</feature>